<name>A0A396YV79_9LEPT</name>
<keyword evidence="1" id="KW-0472">Membrane</keyword>
<keyword evidence="1" id="KW-1133">Transmembrane helix</keyword>
<comment type="caution">
    <text evidence="2">The sequence shown here is derived from an EMBL/GenBank/DDBJ whole genome shotgun (WGS) entry which is preliminary data.</text>
</comment>
<reference evidence="3" key="1">
    <citation type="submission" date="2018-05" db="EMBL/GenBank/DDBJ databases">
        <title>Leptospira yasudae sp. nov. and Leptospira stimsonii sp. nov., two pathogenic species of the genus Leptospira isolated from environmental sources.</title>
        <authorList>
            <person name="Casanovas-Massana A."/>
            <person name="Hamond C."/>
            <person name="Santos L.A."/>
            <person name="Hacker K.P."/>
            <person name="Balassiano I."/>
            <person name="Medeiros M.A."/>
            <person name="Reis M.G."/>
            <person name="Ko A.I."/>
            <person name="Wunder E.A."/>
        </authorList>
    </citation>
    <scope>NUCLEOTIDE SEQUENCE [LARGE SCALE GENOMIC DNA]</scope>
    <source>
        <strain evidence="3">Yale</strain>
    </source>
</reference>
<feature type="transmembrane region" description="Helical" evidence="1">
    <location>
        <begin position="142"/>
        <end position="170"/>
    </location>
</feature>
<protein>
    <submittedName>
        <fullName evidence="2">Uncharacterized protein</fullName>
    </submittedName>
</protein>
<evidence type="ECO:0000313" key="2">
    <source>
        <dbReference type="EMBL" id="RHX87142.1"/>
    </source>
</evidence>
<accession>A0A396YV79</accession>
<evidence type="ECO:0000256" key="1">
    <source>
        <dbReference type="SAM" id="Phobius"/>
    </source>
</evidence>
<dbReference type="Proteomes" id="UP000265798">
    <property type="component" value="Unassembled WGS sequence"/>
</dbReference>
<feature type="transmembrane region" description="Helical" evidence="1">
    <location>
        <begin position="71"/>
        <end position="89"/>
    </location>
</feature>
<dbReference type="AlphaFoldDB" id="A0A396YV79"/>
<sequence length="176" mass="19995">MFRGPKSPMIQNSMKSQSNRLTKQISVILIIETAKQDDRMIFKNSTLIALFLAFGCAPSHSHDLPNTWFFGFLLTCLFFLAQLAFLILWKKYFAFTFAGLFSFFVIYLISSVMLITYDDTCNERISLGDCWSTSSLTLKEGIVAMINLVSAGSLLLLSVFSIISLIKFLYSRLYND</sequence>
<dbReference type="EMBL" id="QHCT01000005">
    <property type="protein sequence ID" value="RHX87142.1"/>
    <property type="molecule type" value="Genomic_DNA"/>
</dbReference>
<keyword evidence="1" id="KW-0812">Transmembrane</keyword>
<proteinExistence type="predicted"/>
<organism evidence="2 3">
    <name type="scientific">Leptospira stimsonii</name>
    <dbReference type="NCBI Taxonomy" id="2202203"/>
    <lineage>
        <taxon>Bacteria</taxon>
        <taxon>Pseudomonadati</taxon>
        <taxon>Spirochaetota</taxon>
        <taxon>Spirochaetia</taxon>
        <taxon>Leptospirales</taxon>
        <taxon>Leptospiraceae</taxon>
        <taxon>Leptospira</taxon>
    </lineage>
</organism>
<feature type="transmembrane region" description="Helical" evidence="1">
    <location>
        <begin position="96"/>
        <end position="117"/>
    </location>
</feature>
<evidence type="ECO:0000313" key="3">
    <source>
        <dbReference type="Proteomes" id="UP000265798"/>
    </source>
</evidence>
<gene>
    <name evidence="2" type="ORF">DLM75_16635</name>
</gene>